<accession>A0A1F8F244</accession>
<protein>
    <submittedName>
        <fullName evidence="2">Uncharacterized protein</fullName>
    </submittedName>
</protein>
<dbReference type="EMBL" id="MGJN01000020">
    <property type="protein sequence ID" value="OGN06306.1"/>
    <property type="molecule type" value="Genomic_DNA"/>
</dbReference>
<reference evidence="2 3" key="1">
    <citation type="journal article" date="2016" name="Nat. Commun.">
        <title>Thousands of microbial genomes shed light on interconnected biogeochemical processes in an aquifer system.</title>
        <authorList>
            <person name="Anantharaman K."/>
            <person name="Brown C.T."/>
            <person name="Hug L.A."/>
            <person name="Sharon I."/>
            <person name="Castelle C.J."/>
            <person name="Probst A.J."/>
            <person name="Thomas B.C."/>
            <person name="Singh A."/>
            <person name="Wilkins M.J."/>
            <person name="Karaoz U."/>
            <person name="Brodie E.L."/>
            <person name="Williams K.H."/>
            <person name="Hubbard S.S."/>
            <person name="Banfield J.F."/>
        </authorList>
    </citation>
    <scope>NUCLEOTIDE SEQUENCE [LARGE SCALE GENOMIC DNA]</scope>
</reference>
<evidence type="ECO:0000313" key="2">
    <source>
        <dbReference type="EMBL" id="OGN06306.1"/>
    </source>
</evidence>
<evidence type="ECO:0000256" key="1">
    <source>
        <dbReference type="SAM" id="Phobius"/>
    </source>
</evidence>
<keyword evidence="1" id="KW-1133">Transmembrane helix</keyword>
<proteinExistence type="predicted"/>
<feature type="transmembrane region" description="Helical" evidence="1">
    <location>
        <begin position="16"/>
        <end position="37"/>
    </location>
</feature>
<feature type="transmembrane region" description="Helical" evidence="1">
    <location>
        <begin position="66"/>
        <end position="87"/>
    </location>
</feature>
<sequence>MKKEKQQLKNKKSDKFKFLIVIFTFSFFIFNFTYAQYGFTDFLGNVPGQELGIQWLFKLLSQLTCYFYQLAIIIFGVMLVIYGLMFFKSRGSPQGMTEARKALTWGLVGGFVIFAVFTIIMSVASFIGADFALLRIITCQ</sequence>
<gene>
    <name evidence="2" type="ORF">A3B86_04280</name>
</gene>
<keyword evidence="1" id="KW-0472">Membrane</keyword>
<name>A0A1F8F244_9BACT</name>
<feature type="transmembrane region" description="Helical" evidence="1">
    <location>
        <begin position="107"/>
        <end position="127"/>
    </location>
</feature>
<keyword evidence="1" id="KW-0812">Transmembrane</keyword>
<dbReference type="AlphaFoldDB" id="A0A1F8F244"/>
<dbReference type="Proteomes" id="UP000176834">
    <property type="component" value="Unassembled WGS sequence"/>
</dbReference>
<organism evidence="2 3">
    <name type="scientific">Candidatus Yanofskybacteria bacterium RIFCSPHIGHO2_02_FULL_38_22b</name>
    <dbReference type="NCBI Taxonomy" id="1802673"/>
    <lineage>
        <taxon>Bacteria</taxon>
        <taxon>Candidatus Yanofskyibacteriota</taxon>
    </lineage>
</organism>
<dbReference type="Pfam" id="PF18895">
    <property type="entry name" value="T4SS_pilin"/>
    <property type="match status" value="1"/>
</dbReference>
<comment type="caution">
    <text evidence="2">The sequence shown here is derived from an EMBL/GenBank/DDBJ whole genome shotgun (WGS) entry which is preliminary data.</text>
</comment>
<evidence type="ECO:0000313" key="3">
    <source>
        <dbReference type="Proteomes" id="UP000176834"/>
    </source>
</evidence>
<dbReference type="InterPro" id="IPR043993">
    <property type="entry name" value="T4SS_pilin"/>
</dbReference>